<dbReference type="GO" id="GO:0016787">
    <property type="term" value="F:hydrolase activity"/>
    <property type="evidence" value="ECO:0007669"/>
    <property type="project" value="UniProtKB-KW"/>
</dbReference>
<dbReference type="Pfam" id="PF12619">
    <property type="entry name" value="MCM2_N"/>
    <property type="match status" value="1"/>
</dbReference>
<keyword evidence="8" id="KW-0863">Zinc-finger</keyword>
<keyword evidence="14" id="KW-0539">Nucleus</keyword>
<dbReference type="InterPro" id="IPR012340">
    <property type="entry name" value="NA-bd_OB-fold"/>
</dbReference>
<evidence type="ECO:0000313" key="22">
    <source>
        <dbReference type="Proteomes" id="UP001457282"/>
    </source>
</evidence>
<evidence type="ECO:0000256" key="15">
    <source>
        <dbReference type="ARBA" id="ARBA00023306"/>
    </source>
</evidence>
<dbReference type="FunFam" id="3.40.50.300:FF:000138">
    <property type="entry name" value="DNA helicase"/>
    <property type="match status" value="1"/>
</dbReference>
<reference evidence="21 22" key="1">
    <citation type="journal article" date="2023" name="G3 (Bethesda)">
        <title>A chromosome-length genome assembly and annotation of blackberry (Rubus argutus, cv. 'Hillquist').</title>
        <authorList>
            <person name="Bruna T."/>
            <person name="Aryal R."/>
            <person name="Dudchenko O."/>
            <person name="Sargent D.J."/>
            <person name="Mead D."/>
            <person name="Buti M."/>
            <person name="Cavallini A."/>
            <person name="Hytonen T."/>
            <person name="Andres J."/>
            <person name="Pham M."/>
            <person name="Weisz D."/>
            <person name="Mascagni F."/>
            <person name="Usai G."/>
            <person name="Natali L."/>
            <person name="Bassil N."/>
            <person name="Fernandez G.E."/>
            <person name="Lomsadze A."/>
            <person name="Armour M."/>
            <person name="Olukolu B."/>
            <person name="Poorten T."/>
            <person name="Britton C."/>
            <person name="Davik J."/>
            <person name="Ashrafi H."/>
            <person name="Aiden E.L."/>
            <person name="Borodovsky M."/>
            <person name="Worthington M."/>
        </authorList>
    </citation>
    <scope>NUCLEOTIDE SEQUENCE [LARGE SCALE GENOMIC DNA]</scope>
    <source>
        <strain evidence="21">PI 553951</strain>
    </source>
</reference>
<dbReference type="GO" id="GO:0042555">
    <property type="term" value="C:MCM complex"/>
    <property type="evidence" value="ECO:0007669"/>
    <property type="project" value="InterPro"/>
</dbReference>
<evidence type="ECO:0000256" key="19">
    <source>
        <dbReference type="SAM" id="MobiDB-lite"/>
    </source>
</evidence>
<dbReference type="Pfam" id="PF17207">
    <property type="entry name" value="MCM_OB"/>
    <property type="match status" value="1"/>
</dbReference>
<dbReference type="PRINTS" id="PR01658">
    <property type="entry name" value="MCMPROTEIN2"/>
</dbReference>
<feature type="compositionally biased region" description="Polar residues" evidence="19">
    <location>
        <begin position="1"/>
        <end position="39"/>
    </location>
</feature>
<dbReference type="InterPro" id="IPR041562">
    <property type="entry name" value="MCM_lid"/>
</dbReference>
<dbReference type="GO" id="GO:0000727">
    <property type="term" value="P:double-strand break repair via break-induced replication"/>
    <property type="evidence" value="ECO:0007669"/>
    <property type="project" value="TreeGrafter"/>
</dbReference>
<dbReference type="PRINTS" id="PR01657">
    <property type="entry name" value="MCMFAMILY"/>
</dbReference>
<evidence type="ECO:0000256" key="8">
    <source>
        <dbReference type="ARBA" id="ARBA00022771"/>
    </source>
</evidence>
<dbReference type="Gene3D" id="3.30.1640.10">
    <property type="entry name" value="mini-chromosome maintenance (MCM) complex, chain A, domain 1"/>
    <property type="match status" value="1"/>
</dbReference>
<accession>A0AAW1XCU6</accession>
<evidence type="ECO:0000256" key="1">
    <source>
        <dbReference type="ARBA" id="ARBA00004123"/>
    </source>
</evidence>
<keyword evidence="12" id="KW-0067">ATP-binding</keyword>
<dbReference type="Proteomes" id="UP001457282">
    <property type="component" value="Unassembled WGS sequence"/>
</dbReference>
<keyword evidence="9" id="KW-0378">Hydrolase</keyword>
<dbReference type="InterPro" id="IPR031327">
    <property type="entry name" value="MCM"/>
</dbReference>
<dbReference type="SUPFAM" id="SSF52540">
    <property type="entry name" value="P-loop containing nucleoside triphosphate hydrolases"/>
    <property type="match status" value="1"/>
</dbReference>
<gene>
    <name evidence="21" type="ORF">M0R45_021370</name>
</gene>
<dbReference type="SMART" id="SM00350">
    <property type="entry name" value="MCM"/>
    <property type="match status" value="1"/>
</dbReference>
<evidence type="ECO:0000256" key="18">
    <source>
        <dbReference type="ARBA" id="ARBA00078186"/>
    </source>
</evidence>
<dbReference type="GO" id="GO:0003697">
    <property type="term" value="F:single-stranded DNA binding"/>
    <property type="evidence" value="ECO:0007669"/>
    <property type="project" value="TreeGrafter"/>
</dbReference>
<evidence type="ECO:0000256" key="16">
    <source>
        <dbReference type="ARBA" id="ARBA00047995"/>
    </source>
</evidence>
<dbReference type="InterPro" id="IPR033762">
    <property type="entry name" value="MCM_OB"/>
</dbReference>
<dbReference type="InterPro" id="IPR059098">
    <property type="entry name" value="WHD_MCM2"/>
</dbReference>
<proteinExistence type="inferred from homology"/>
<dbReference type="GO" id="GO:0005524">
    <property type="term" value="F:ATP binding"/>
    <property type="evidence" value="ECO:0007669"/>
    <property type="project" value="UniProtKB-KW"/>
</dbReference>
<evidence type="ECO:0000256" key="2">
    <source>
        <dbReference type="ARBA" id="ARBA00008010"/>
    </source>
</evidence>
<name>A0AAW1XCU6_RUBAR</name>
<dbReference type="InterPro" id="IPR027417">
    <property type="entry name" value="P-loop_NTPase"/>
</dbReference>
<comment type="catalytic activity">
    <reaction evidence="16">
        <text>ATP + H2O = ADP + phosphate + H(+)</text>
        <dbReference type="Rhea" id="RHEA:13065"/>
        <dbReference type="ChEBI" id="CHEBI:15377"/>
        <dbReference type="ChEBI" id="CHEBI:15378"/>
        <dbReference type="ChEBI" id="CHEBI:30616"/>
        <dbReference type="ChEBI" id="CHEBI:43474"/>
        <dbReference type="ChEBI" id="CHEBI:456216"/>
        <dbReference type="EC" id="3.6.4.12"/>
    </reaction>
</comment>
<dbReference type="PROSITE" id="PS00847">
    <property type="entry name" value="MCM_1"/>
    <property type="match status" value="1"/>
</dbReference>
<dbReference type="Pfam" id="PF17855">
    <property type="entry name" value="MCM_lid"/>
    <property type="match status" value="1"/>
</dbReference>
<dbReference type="InterPro" id="IPR008045">
    <property type="entry name" value="MCM2"/>
</dbReference>
<feature type="compositionally biased region" description="Basic and acidic residues" evidence="19">
    <location>
        <begin position="101"/>
        <end position="120"/>
    </location>
</feature>
<dbReference type="CDD" id="cd17753">
    <property type="entry name" value="MCM2"/>
    <property type="match status" value="1"/>
</dbReference>
<dbReference type="InterPro" id="IPR027925">
    <property type="entry name" value="MCM_N"/>
</dbReference>
<dbReference type="PANTHER" id="PTHR11630:SF44">
    <property type="entry name" value="DNA REPLICATION LICENSING FACTOR MCM2"/>
    <property type="match status" value="1"/>
</dbReference>
<dbReference type="GO" id="GO:0008270">
    <property type="term" value="F:zinc ion binding"/>
    <property type="evidence" value="ECO:0007669"/>
    <property type="project" value="UniProtKB-KW"/>
</dbReference>
<evidence type="ECO:0000256" key="13">
    <source>
        <dbReference type="ARBA" id="ARBA00023125"/>
    </source>
</evidence>
<feature type="compositionally biased region" description="Acidic residues" evidence="19">
    <location>
        <begin position="184"/>
        <end position="197"/>
    </location>
</feature>
<keyword evidence="6" id="KW-0479">Metal-binding</keyword>
<evidence type="ECO:0000256" key="11">
    <source>
        <dbReference type="ARBA" id="ARBA00022833"/>
    </source>
</evidence>
<comment type="similarity">
    <text evidence="2">Belongs to the MCM family.</text>
</comment>
<keyword evidence="5" id="KW-0235">DNA replication</keyword>
<feature type="compositionally biased region" description="Acidic residues" evidence="19">
    <location>
        <begin position="51"/>
        <end position="69"/>
    </location>
</feature>
<evidence type="ECO:0000256" key="6">
    <source>
        <dbReference type="ARBA" id="ARBA00022723"/>
    </source>
</evidence>
<dbReference type="GO" id="GO:0017116">
    <property type="term" value="F:single-stranded DNA helicase activity"/>
    <property type="evidence" value="ECO:0007669"/>
    <property type="project" value="TreeGrafter"/>
</dbReference>
<dbReference type="EC" id="3.6.4.12" evidence="3"/>
<dbReference type="InterPro" id="IPR001208">
    <property type="entry name" value="MCM_dom"/>
</dbReference>
<dbReference type="GO" id="GO:0000347">
    <property type="term" value="C:THO complex"/>
    <property type="evidence" value="ECO:0007669"/>
    <property type="project" value="UniProtKB-ARBA"/>
</dbReference>
<dbReference type="Gene3D" id="3.40.50.300">
    <property type="entry name" value="P-loop containing nucleotide triphosphate hydrolases"/>
    <property type="match status" value="1"/>
</dbReference>
<keyword evidence="7" id="KW-0547">Nucleotide-binding</keyword>
<dbReference type="Gene3D" id="2.40.50.140">
    <property type="entry name" value="Nucleic acid-binding proteins"/>
    <property type="match status" value="1"/>
</dbReference>
<dbReference type="EMBL" id="JBEDUW010000004">
    <property type="protein sequence ID" value="KAK9934218.1"/>
    <property type="molecule type" value="Genomic_DNA"/>
</dbReference>
<dbReference type="PANTHER" id="PTHR11630">
    <property type="entry name" value="DNA REPLICATION LICENSING FACTOR MCM FAMILY MEMBER"/>
    <property type="match status" value="1"/>
</dbReference>
<dbReference type="AlphaFoldDB" id="A0AAW1XCU6"/>
<keyword evidence="22" id="KW-1185">Reference proteome</keyword>
<evidence type="ECO:0000313" key="21">
    <source>
        <dbReference type="EMBL" id="KAK9934218.1"/>
    </source>
</evidence>
<dbReference type="PROSITE" id="PS50051">
    <property type="entry name" value="MCM_2"/>
    <property type="match status" value="1"/>
</dbReference>
<dbReference type="Pfam" id="PF23669">
    <property type="entry name" value="WHD_MCM2"/>
    <property type="match status" value="1"/>
</dbReference>
<comment type="caution">
    <text evidence="21">The sequence shown here is derived from an EMBL/GenBank/DDBJ whole genome shotgun (WGS) entry which is preliminary data.</text>
</comment>
<evidence type="ECO:0000256" key="3">
    <source>
        <dbReference type="ARBA" id="ARBA00012551"/>
    </source>
</evidence>
<feature type="compositionally biased region" description="Low complexity" evidence="19">
    <location>
        <begin position="164"/>
        <end position="174"/>
    </location>
</feature>
<dbReference type="FunFam" id="3.30.1640.10:FF:000008">
    <property type="entry name" value="DNA helicase"/>
    <property type="match status" value="1"/>
</dbReference>
<dbReference type="Pfam" id="PF14551">
    <property type="entry name" value="MCM_N"/>
    <property type="match status" value="1"/>
</dbReference>
<evidence type="ECO:0000256" key="4">
    <source>
        <dbReference type="ARBA" id="ARBA00018925"/>
    </source>
</evidence>
<dbReference type="FunFam" id="2.20.28.10:FF:000002">
    <property type="entry name" value="DNA helicase"/>
    <property type="match status" value="1"/>
</dbReference>
<dbReference type="Pfam" id="PF00493">
    <property type="entry name" value="MCM"/>
    <property type="match status" value="1"/>
</dbReference>
<dbReference type="GO" id="GO:0043138">
    <property type="term" value="F:3'-5' DNA helicase activity"/>
    <property type="evidence" value="ECO:0007669"/>
    <property type="project" value="TreeGrafter"/>
</dbReference>
<feature type="domain" description="MCM C-terminal AAA(+) ATPase" evidence="20">
    <location>
        <begin position="501"/>
        <end position="707"/>
    </location>
</feature>
<dbReference type="Gene3D" id="2.20.28.10">
    <property type="match status" value="1"/>
</dbReference>
<protein>
    <recommendedName>
        <fullName evidence="4">DNA replication licensing factor MCM2</fullName>
        <ecNumber evidence="3">3.6.4.12</ecNumber>
    </recommendedName>
    <alternativeName>
        <fullName evidence="17">DNA replication licensing factor mcm2</fullName>
    </alternativeName>
    <alternativeName>
        <fullName evidence="18">Minichromosome maintenance protein 2</fullName>
    </alternativeName>
</protein>
<evidence type="ECO:0000256" key="17">
    <source>
        <dbReference type="ARBA" id="ARBA00074927"/>
    </source>
</evidence>
<evidence type="ECO:0000256" key="10">
    <source>
        <dbReference type="ARBA" id="ARBA00022806"/>
    </source>
</evidence>
<evidence type="ECO:0000256" key="12">
    <source>
        <dbReference type="ARBA" id="ARBA00022840"/>
    </source>
</evidence>
<evidence type="ECO:0000256" key="5">
    <source>
        <dbReference type="ARBA" id="ARBA00022705"/>
    </source>
</evidence>
<evidence type="ECO:0000259" key="20">
    <source>
        <dbReference type="PROSITE" id="PS50051"/>
    </source>
</evidence>
<sequence>MADNSGNPPSTPDSPTSAGFNTDQLPHTSRTSENFSSSGDEADVDPNILQDDVEDDLLAEEEPEGEDLLEGNYMDDYRRMDEMDQYESVGLDDSAEDERDLDQIMADRRAAELELDKRDGVPASRKLPHLLHDQDTDEDNYRPSKRARADFRPPRSVDDTDGMPSSPGRSQPGQSREDVPMTDQTDDQYDDDEDEDGFDMYRVQGTLREWVTRDEVRRFIAKKFKEFLLTYTNQRNDHGDIEYVRLINEMVLANKCSLEIDYKQFIYVHPNIAIWLADAPQSVLEVMEDVAKNVVFNLHPNYKLIHQKIYVRITNLPVYDQIRNIRQIHLNTMIRIGGVVTRRSGVFPQLQLVKYDCNKCGAVLGPFFQNSYSEVKVGSCPECQSKGPFTVNIEQTIYRNYQKLTLQESPGIVPAGRLPRYKEVILLNDLIDCARPGEEIEVTGIYSNNFDLSLNTKNGFPVFATVVEANYITKKQDLFSAYKLTQEDKEQIELLAKDPRIGERIVKSIAPSIYGHEDIKTAIALAMFGGQEKNVEGKHRLRGDINVLLLGDPGTAKSQFLKYVEKTGQRAVYTTGKGASAVGLTAAVHKDPVTKEWTLEGGALVLADKGICLIDEFDKMNDQDRVSIHEAMEQQSISISKAGIVTSLQARCSVIAAANPVGGRYDSSKTFTQNVELTDPIISRFDILCVVKDVVDPVTDEMLAKFVVDSHFKSQPKGANMDDITLDESQEDIQASTNPVDPDILSQDLLKKYLTYAKLNVFPRLHDADLDKLSNVYAELRRESSHGQGVPIAVRHIESMIRMSEAHARMHLRQQVTGDDVDMAIRVALDSFISTQKFGVQKALQKSFKRHITFKKDRNELLLFLLKELVKNALQFEEIVSGSSLGLTHIDVKVGDLLNKANEHEIYDLNPFFTSALFTRANFVLDEERGLIRHRLSG</sequence>
<keyword evidence="10" id="KW-0347">Helicase</keyword>
<keyword evidence="15" id="KW-0131">Cell cycle</keyword>
<feature type="region of interest" description="Disordered" evidence="19">
    <location>
        <begin position="1"/>
        <end position="197"/>
    </location>
</feature>
<evidence type="ECO:0000256" key="14">
    <source>
        <dbReference type="ARBA" id="ARBA00023242"/>
    </source>
</evidence>
<keyword evidence="11" id="KW-0862">Zinc</keyword>
<evidence type="ECO:0000256" key="7">
    <source>
        <dbReference type="ARBA" id="ARBA00022741"/>
    </source>
</evidence>
<comment type="subcellular location">
    <subcellularLocation>
        <location evidence="1">Nucleus</location>
    </subcellularLocation>
</comment>
<feature type="compositionally biased region" description="Basic and acidic residues" evidence="19">
    <location>
        <begin position="130"/>
        <end position="158"/>
    </location>
</feature>
<dbReference type="GO" id="GO:1902975">
    <property type="term" value="P:mitotic DNA replication initiation"/>
    <property type="evidence" value="ECO:0007669"/>
    <property type="project" value="TreeGrafter"/>
</dbReference>
<keyword evidence="13" id="KW-0238">DNA-binding</keyword>
<dbReference type="InterPro" id="IPR018525">
    <property type="entry name" value="MCM_CS"/>
</dbReference>
<organism evidence="21 22">
    <name type="scientific">Rubus argutus</name>
    <name type="common">Southern blackberry</name>
    <dbReference type="NCBI Taxonomy" id="59490"/>
    <lineage>
        <taxon>Eukaryota</taxon>
        <taxon>Viridiplantae</taxon>
        <taxon>Streptophyta</taxon>
        <taxon>Embryophyta</taxon>
        <taxon>Tracheophyta</taxon>
        <taxon>Spermatophyta</taxon>
        <taxon>Magnoliopsida</taxon>
        <taxon>eudicotyledons</taxon>
        <taxon>Gunneridae</taxon>
        <taxon>Pentapetalae</taxon>
        <taxon>rosids</taxon>
        <taxon>fabids</taxon>
        <taxon>Rosales</taxon>
        <taxon>Rosaceae</taxon>
        <taxon>Rosoideae</taxon>
        <taxon>Rosoideae incertae sedis</taxon>
        <taxon>Rubus</taxon>
    </lineage>
</organism>
<dbReference type="SUPFAM" id="SSF50249">
    <property type="entry name" value="Nucleic acid-binding proteins"/>
    <property type="match status" value="1"/>
</dbReference>
<evidence type="ECO:0000256" key="9">
    <source>
        <dbReference type="ARBA" id="ARBA00022801"/>
    </source>
</evidence>